<keyword evidence="8 13" id="KW-0735">Signal-anchor</keyword>
<evidence type="ECO:0000256" key="1">
    <source>
        <dbReference type="ARBA" id="ARBA00001936"/>
    </source>
</evidence>
<evidence type="ECO:0000256" key="12">
    <source>
        <dbReference type="ARBA" id="ARBA00023211"/>
    </source>
</evidence>
<evidence type="ECO:0000256" key="13">
    <source>
        <dbReference type="RuleBase" id="RU363063"/>
    </source>
</evidence>
<dbReference type="InParanoid" id="A0A1D6KPJ9"/>
<evidence type="ECO:0000256" key="8">
    <source>
        <dbReference type="ARBA" id="ARBA00022968"/>
    </source>
</evidence>
<comment type="similarity">
    <text evidence="4 13">Belongs to the glycosyltransferase 31 family.</text>
</comment>
<evidence type="ECO:0000256" key="10">
    <source>
        <dbReference type="ARBA" id="ARBA00023034"/>
    </source>
</evidence>
<comment type="subcellular location">
    <subcellularLocation>
        <location evidence="2 13">Golgi apparatus membrane</location>
        <topology evidence="2 13">Single-pass type II membrane protein</topology>
    </subcellularLocation>
</comment>
<comment type="cofactor">
    <cofactor evidence="1 13">
        <name>Mn(2+)</name>
        <dbReference type="ChEBI" id="CHEBI:29035"/>
    </cofactor>
</comment>
<gene>
    <name evidence="14" type="ORF">ZEAMMB73_Zm00001d032267</name>
</gene>
<keyword evidence="6 14" id="KW-0808">Transferase</keyword>
<keyword evidence="5 13" id="KW-0328">Glycosyltransferase</keyword>
<sequence>MQIREGPARRQAPSAAGALRSPMSAMMLAMFATMASFYVAGRGNFVDFWNFRLWQDAQNRLHLIKELDRRTGQGQSAISVDDTLKVVACRQQGKRLASLEMELAAAKHKGFVGKYTPETNGTHSGKKPLIVIGIMSSFGRKNYRDAVRKSWLPTDTPRAQHLCEIVVDASLIVPLCTGSMLKKLEEEKGIVVRFVVGRSANRGDTFDREIDDENRSTKDFLILDDHIESDEELPKKTKSFFANAAETFNAAFYAKVNDDIYINVDTLSAMLETHWDRPRVYIGCMKSGEVFSDLAPLNTEPTSGTNQTGGNLVMGNRMYFRHASGEMFVISRAIAQFISINKSALRTYAHDDVSVGSWMIGLAVNHSFGGGLYEPVHTDYWIGYLVFLFQRKGLAYFLCKATTLES</sequence>
<dbReference type="Gene3D" id="3.90.550.50">
    <property type="match status" value="1"/>
</dbReference>
<evidence type="ECO:0000256" key="7">
    <source>
        <dbReference type="ARBA" id="ARBA00022692"/>
    </source>
</evidence>
<evidence type="ECO:0000256" key="9">
    <source>
        <dbReference type="ARBA" id="ARBA00022989"/>
    </source>
</evidence>
<evidence type="ECO:0000256" key="3">
    <source>
        <dbReference type="ARBA" id="ARBA00004922"/>
    </source>
</evidence>
<dbReference type="FunCoup" id="A0A1D6KPJ9">
    <property type="interactions" value="244"/>
</dbReference>
<dbReference type="Pfam" id="PF01762">
    <property type="entry name" value="Galactosyl_T"/>
    <property type="match status" value="1"/>
</dbReference>
<feature type="transmembrane region" description="Helical" evidence="13">
    <location>
        <begin position="21"/>
        <end position="40"/>
    </location>
</feature>
<evidence type="ECO:0000256" key="11">
    <source>
        <dbReference type="ARBA" id="ARBA00023136"/>
    </source>
</evidence>
<dbReference type="IntAct" id="A0A1D6KPJ9">
    <property type="interactions" value="1"/>
</dbReference>
<dbReference type="UniPathway" id="UPA00378"/>
<protein>
    <recommendedName>
        <fullName evidence="13">Hexosyltransferase</fullName>
        <ecNumber evidence="13">2.4.1.-</ecNumber>
    </recommendedName>
</protein>
<keyword evidence="12 13" id="KW-0464">Manganese</keyword>
<name>A0A1D6KPJ9_MAIZE</name>
<organism evidence="14">
    <name type="scientific">Zea mays</name>
    <name type="common">Maize</name>
    <dbReference type="NCBI Taxonomy" id="4577"/>
    <lineage>
        <taxon>Eukaryota</taxon>
        <taxon>Viridiplantae</taxon>
        <taxon>Streptophyta</taxon>
        <taxon>Embryophyta</taxon>
        <taxon>Tracheophyta</taxon>
        <taxon>Spermatophyta</taxon>
        <taxon>Magnoliopsida</taxon>
        <taxon>Liliopsida</taxon>
        <taxon>Poales</taxon>
        <taxon>Poaceae</taxon>
        <taxon>PACMAD clade</taxon>
        <taxon>Panicoideae</taxon>
        <taxon>Andropogonodae</taxon>
        <taxon>Andropogoneae</taxon>
        <taxon>Tripsacinae</taxon>
        <taxon>Zea</taxon>
    </lineage>
</organism>
<evidence type="ECO:0000256" key="6">
    <source>
        <dbReference type="ARBA" id="ARBA00022679"/>
    </source>
</evidence>
<evidence type="ECO:0000313" key="14">
    <source>
        <dbReference type="EMBL" id="ONM04729.1"/>
    </source>
</evidence>
<evidence type="ECO:0000256" key="4">
    <source>
        <dbReference type="ARBA" id="ARBA00008661"/>
    </source>
</evidence>
<dbReference type="GO" id="GO:0000139">
    <property type="term" value="C:Golgi membrane"/>
    <property type="evidence" value="ECO:0007669"/>
    <property type="project" value="UniProtKB-SubCell"/>
</dbReference>
<dbReference type="EC" id="2.4.1.-" evidence="13"/>
<dbReference type="AlphaFoldDB" id="A0A1D6KPJ9"/>
<dbReference type="PANTHER" id="PTHR11214">
    <property type="entry name" value="BETA-1,3-N-ACETYLGLUCOSAMINYLTRANSFERASE"/>
    <property type="match status" value="1"/>
</dbReference>
<reference evidence="14" key="1">
    <citation type="submission" date="2015-12" db="EMBL/GenBank/DDBJ databases">
        <title>Update maize B73 reference genome by single molecule sequencing technologies.</title>
        <authorList>
            <consortium name="Maize Genome Sequencing Project"/>
            <person name="Ware D."/>
        </authorList>
    </citation>
    <scope>NUCLEOTIDE SEQUENCE [LARGE SCALE GENOMIC DNA]</scope>
    <source>
        <tissue evidence="14">Seedling</tissue>
    </source>
</reference>
<keyword evidence="11 13" id="KW-0472">Membrane</keyword>
<dbReference type="InterPro" id="IPR002659">
    <property type="entry name" value="Glyco_trans_31"/>
</dbReference>
<accession>A0A1D6KPJ9</accession>
<keyword evidence="7 13" id="KW-0812">Transmembrane</keyword>
<dbReference type="EMBL" id="CM007647">
    <property type="protein sequence ID" value="ONM04729.1"/>
    <property type="molecule type" value="Genomic_DNA"/>
</dbReference>
<evidence type="ECO:0000256" key="2">
    <source>
        <dbReference type="ARBA" id="ARBA00004323"/>
    </source>
</evidence>
<proteinExistence type="inferred from homology"/>
<keyword evidence="9 13" id="KW-1133">Transmembrane helix</keyword>
<dbReference type="GO" id="GO:0016758">
    <property type="term" value="F:hexosyltransferase activity"/>
    <property type="evidence" value="ECO:0007669"/>
    <property type="project" value="InterPro"/>
</dbReference>
<evidence type="ECO:0000256" key="5">
    <source>
        <dbReference type="ARBA" id="ARBA00022676"/>
    </source>
</evidence>
<comment type="pathway">
    <text evidence="3">Protein modification; protein glycosylation.</text>
</comment>
<keyword evidence="10 13" id="KW-0333">Golgi apparatus</keyword>
<dbReference type="PANTHER" id="PTHR11214:SF74">
    <property type="entry name" value="HYDROXYPROLINE O-GALACTOSYLTRANSFERASE HPGT1"/>
    <property type="match status" value="1"/>
</dbReference>